<dbReference type="AlphaFoldDB" id="A0A183F850"/>
<sequence length="114" mass="12633">MEMVETRSSKGAAIVLRHVDVQSERIRIERNNQRKTIRSSLRLPATTYGYVWYNVAMSLLDAPATPGGSPPIVPFITGSFALNINRVVKRPGLTIGLVFRPPPSLRRLHTASPP</sequence>
<dbReference type="EMBL" id="UZAH01003426">
    <property type="protein sequence ID" value="VDO24645.1"/>
    <property type="molecule type" value="Genomic_DNA"/>
</dbReference>
<dbReference type="WBParaSite" id="HPBE_0000234201-mRNA-1">
    <property type="protein sequence ID" value="HPBE_0000234201-mRNA-1"/>
    <property type="gene ID" value="HPBE_0000234201"/>
</dbReference>
<dbReference type="Proteomes" id="UP000050761">
    <property type="component" value="Unassembled WGS sequence"/>
</dbReference>
<reference evidence="1 2" key="1">
    <citation type="submission" date="2018-11" db="EMBL/GenBank/DDBJ databases">
        <authorList>
            <consortium name="Pathogen Informatics"/>
        </authorList>
    </citation>
    <scope>NUCLEOTIDE SEQUENCE [LARGE SCALE GENOMIC DNA]</scope>
</reference>
<evidence type="ECO:0000313" key="1">
    <source>
        <dbReference type="EMBL" id="VDO24645.1"/>
    </source>
</evidence>
<accession>A0A183F850</accession>
<organism evidence="2 3">
    <name type="scientific">Heligmosomoides polygyrus</name>
    <name type="common">Parasitic roundworm</name>
    <dbReference type="NCBI Taxonomy" id="6339"/>
    <lineage>
        <taxon>Eukaryota</taxon>
        <taxon>Metazoa</taxon>
        <taxon>Ecdysozoa</taxon>
        <taxon>Nematoda</taxon>
        <taxon>Chromadorea</taxon>
        <taxon>Rhabditida</taxon>
        <taxon>Rhabditina</taxon>
        <taxon>Rhabditomorpha</taxon>
        <taxon>Strongyloidea</taxon>
        <taxon>Heligmosomidae</taxon>
        <taxon>Heligmosomoides</taxon>
    </lineage>
</organism>
<protein>
    <submittedName>
        <fullName evidence="1 3">Uncharacterized protein</fullName>
    </submittedName>
</protein>
<proteinExistence type="predicted"/>
<keyword evidence="2" id="KW-1185">Reference proteome</keyword>
<gene>
    <name evidence="1" type="ORF">HPBE_LOCUS2344</name>
</gene>
<name>A0A183F850_HELPZ</name>
<accession>A0A3P7XG11</accession>
<evidence type="ECO:0000313" key="2">
    <source>
        <dbReference type="Proteomes" id="UP000050761"/>
    </source>
</evidence>
<evidence type="ECO:0000313" key="3">
    <source>
        <dbReference type="WBParaSite" id="HPBE_0000234201-mRNA-1"/>
    </source>
</evidence>
<reference evidence="3" key="2">
    <citation type="submission" date="2019-09" db="UniProtKB">
        <authorList>
            <consortium name="WormBaseParasite"/>
        </authorList>
    </citation>
    <scope>IDENTIFICATION</scope>
</reference>